<comment type="subunit">
    <text evidence="6">Homodimer.</text>
</comment>
<dbReference type="GeneID" id="93875005"/>
<dbReference type="NCBIfam" id="NF000986">
    <property type="entry name" value="PRK00103.1-4"/>
    <property type="match status" value="1"/>
</dbReference>
<comment type="similarity">
    <text evidence="5 6">Belongs to the RNA methyltransferase RlmH family.</text>
</comment>
<proteinExistence type="inferred from homology"/>
<dbReference type="GO" id="GO:0005737">
    <property type="term" value="C:cytoplasm"/>
    <property type="evidence" value="ECO:0007669"/>
    <property type="project" value="UniProtKB-SubCell"/>
</dbReference>
<evidence type="ECO:0000256" key="1">
    <source>
        <dbReference type="ARBA" id="ARBA00022552"/>
    </source>
</evidence>
<keyword evidence="12" id="KW-1185">Reference proteome</keyword>
<evidence type="ECO:0000313" key="12">
    <source>
        <dbReference type="Proteomes" id="UP000218054"/>
    </source>
</evidence>
<evidence type="ECO:0000256" key="6">
    <source>
        <dbReference type="HAMAP-Rule" id="MF_00658"/>
    </source>
</evidence>
<keyword evidence="6" id="KW-0963">Cytoplasm</keyword>
<dbReference type="InterPro" id="IPR003742">
    <property type="entry name" value="RlmH-like"/>
</dbReference>
<accession>A0A2A2AIM9</accession>
<organism evidence="8 12">
    <name type="scientific">Vandammella animalimorsus</name>
    <dbReference type="NCBI Taxonomy" id="2029117"/>
    <lineage>
        <taxon>Bacteria</taxon>
        <taxon>Pseudomonadati</taxon>
        <taxon>Pseudomonadota</taxon>
        <taxon>Betaproteobacteria</taxon>
        <taxon>Burkholderiales</taxon>
        <taxon>Comamonadaceae</taxon>
        <taxon>Vandammella</taxon>
    </lineage>
</organism>
<dbReference type="PIRSF" id="PIRSF004505">
    <property type="entry name" value="MT_bac"/>
    <property type="match status" value="1"/>
</dbReference>
<sequence>MRKLIITAVGQKMPAWAQQGYEDYAKRFPADMRLELRAVKTEPRSGGKSAEQLMAAEAQRLQAQWPAQAHIVVLDERGQGGGTRQLAQRLAAWRDLGRDIVFVIGGPDGLAPELRQAAHERLRLSELTLPHAMVRVLLAEQLYRAWSLLNNHPYHRE</sequence>
<dbReference type="CDD" id="cd18081">
    <property type="entry name" value="RlmH-like"/>
    <property type="match status" value="1"/>
</dbReference>
<accession>A0A2A2ABS8</accession>
<dbReference type="Gene3D" id="3.40.1280.10">
    <property type="match status" value="1"/>
</dbReference>
<protein>
    <recommendedName>
        <fullName evidence="6">Ribosomal RNA large subunit methyltransferase H</fullName>
        <ecNumber evidence="6">2.1.1.177</ecNumber>
    </recommendedName>
    <alternativeName>
        <fullName evidence="6">23S rRNA (pseudouridine1915-N3)-methyltransferase</fullName>
    </alternativeName>
    <alternativeName>
        <fullName evidence="6">23S rRNA m3Psi1915 methyltransferase</fullName>
    </alternativeName>
    <alternativeName>
        <fullName evidence="6">rRNA (pseudouridine-N3-)-methyltransferase RlmH</fullName>
    </alternativeName>
</protein>
<comment type="caution">
    <text evidence="8">The sequence shown here is derived from an EMBL/GenBank/DDBJ whole genome shotgun (WGS) entry which is preliminary data.</text>
</comment>
<feature type="binding site" evidence="6">
    <location>
        <position position="74"/>
    </location>
    <ligand>
        <name>S-adenosyl-L-methionine</name>
        <dbReference type="ChEBI" id="CHEBI:59789"/>
    </ligand>
</feature>
<dbReference type="EMBL" id="NSJF01000002">
    <property type="protein sequence ID" value="PAT35211.1"/>
    <property type="molecule type" value="Genomic_DNA"/>
</dbReference>
<comment type="catalytic activity">
    <reaction evidence="6">
        <text>pseudouridine(1915) in 23S rRNA + S-adenosyl-L-methionine = N(3)-methylpseudouridine(1915) in 23S rRNA + S-adenosyl-L-homocysteine + H(+)</text>
        <dbReference type="Rhea" id="RHEA:42752"/>
        <dbReference type="Rhea" id="RHEA-COMP:10221"/>
        <dbReference type="Rhea" id="RHEA-COMP:10222"/>
        <dbReference type="ChEBI" id="CHEBI:15378"/>
        <dbReference type="ChEBI" id="CHEBI:57856"/>
        <dbReference type="ChEBI" id="CHEBI:59789"/>
        <dbReference type="ChEBI" id="CHEBI:65314"/>
        <dbReference type="ChEBI" id="CHEBI:74486"/>
        <dbReference type="EC" id="2.1.1.177"/>
    </reaction>
</comment>
<evidence type="ECO:0000313" key="8">
    <source>
        <dbReference type="EMBL" id="PAT37603.1"/>
    </source>
</evidence>
<evidence type="ECO:0000256" key="3">
    <source>
        <dbReference type="ARBA" id="ARBA00022679"/>
    </source>
</evidence>
<name>A0A2A2AIM9_9BURK</name>
<dbReference type="GO" id="GO:0070038">
    <property type="term" value="F:rRNA (pseudouridine-N3-)-methyltransferase activity"/>
    <property type="evidence" value="ECO:0007669"/>
    <property type="project" value="UniProtKB-UniRule"/>
</dbReference>
<keyword evidence="3 6" id="KW-0808">Transferase</keyword>
<evidence type="ECO:0000256" key="4">
    <source>
        <dbReference type="ARBA" id="ARBA00022691"/>
    </source>
</evidence>
<evidence type="ECO:0000313" key="10">
    <source>
        <dbReference type="Proteomes" id="UP000217780"/>
    </source>
</evidence>
<dbReference type="PANTHER" id="PTHR33603:SF1">
    <property type="entry name" value="RIBOSOMAL RNA LARGE SUBUNIT METHYLTRANSFERASE H"/>
    <property type="match status" value="1"/>
</dbReference>
<dbReference type="PANTHER" id="PTHR33603">
    <property type="entry name" value="METHYLTRANSFERASE"/>
    <property type="match status" value="1"/>
</dbReference>
<dbReference type="EMBL" id="NSJB01000002">
    <property type="protein sequence ID" value="PAT37603.1"/>
    <property type="molecule type" value="Genomic_DNA"/>
</dbReference>
<evidence type="ECO:0000313" key="11">
    <source>
        <dbReference type="Proteomes" id="UP000217999"/>
    </source>
</evidence>
<dbReference type="EC" id="2.1.1.177" evidence="6"/>
<reference evidence="10 11" key="1">
    <citation type="submission" date="2017-08" db="EMBL/GenBank/DDBJ databases">
        <title>WGS of Clinical strains of the CDC Group NO-1 linked to zoonotic infections in humans.</title>
        <authorList>
            <person name="Bernier A.-M."/>
            <person name="Bernard K."/>
        </authorList>
    </citation>
    <scope>NUCLEOTIDE SEQUENCE [LARGE SCALE GENOMIC DNA]</scope>
    <source>
        <strain evidence="8 12">NML00-0135</strain>
        <strain evidence="7 11">NML03-0146</strain>
        <strain evidence="9 10">NML91-0035</strain>
    </source>
</reference>
<dbReference type="Proteomes" id="UP000217780">
    <property type="component" value="Unassembled WGS sequence"/>
</dbReference>
<dbReference type="AlphaFoldDB" id="A0A2A2AIM9"/>
<evidence type="ECO:0000256" key="2">
    <source>
        <dbReference type="ARBA" id="ARBA00022603"/>
    </source>
</evidence>
<dbReference type="Pfam" id="PF02590">
    <property type="entry name" value="SPOUT_MTase"/>
    <property type="match status" value="1"/>
</dbReference>
<dbReference type="InterPro" id="IPR029026">
    <property type="entry name" value="tRNA_m1G_MTases_N"/>
</dbReference>
<dbReference type="Proteomes" id="UP000217999">
    <property type="component" value="Unassembled WGS sequence"/>
</dbReference>
<evidence type="ECO:0000313" key="9">
    <source>
        <dbReference type="EMBL" id="PAX15944.1"/>
    </source>
</evidence>
<dbReference type="RefSeq" id="WP_095539171.1">
    <property type="nucleotide sequence ID" value="NZ_CP154474.1"/>
</dbReference>
<keyword evidence="2 6" id="KW-0489">Methyltransferase</keyword>
<dbReference type="SUPFAM" id="SSF75217">
    <property type="entry name" value="alpha/beta knot"/>
    <property type="match status" value="1"/>
</dbReference>
<dbReference type="EMBL" id="NTBI01000011">
    <property type="protein sequence ID" value="PAX15944.1"/>
    <property type="molecule type" value="Genomic_DNA"/>
</dbReference>
<keyword evidence="4 6" id="KW-0949">S-adenosyl-L-methionine</keyword>
<dbReference type="Proteomes" id="UP000218054">
    <property type="component" value="Unassembled WGS sequence"/>
</dbReference>
<dbReference type="HAMAP" id="MF_00658">
    <property type="entry name" value="23SrRNA_methyltr_H"/>
    <property type="match status" value="1"/>
</dbReference>
<feature type="binding site" evidence="6">
    <location>
        <position position="105"/>
    </location>
    <ligand>
        <name>S-adenosyl-L-methionine</name>
        <dbReference type="ChEBI" id="CHEBI:59789"/>
    </ligand>
</feature>
<gene>
    <name evidence="6" type="primary">rlmH</name>
    <name evidence="7" type="ORF">CK620_04735</name>
    <name evidence="8" type="ORF">CK625_04800</name>
    <name evidence="9" type="ORF">CLI92_11280</name>
</gene>
<evidence type="ECO:0000256" key="5">
    <source>
        <dbReference type="ARBA" id="ARBA00038303"/>
    </source>
</evidence>
<accession>A0A2A2T342</accession>
<comment type="function">
    <text evidence="6">Specifically methylates the pseudouridine at position 1915 (m3Psi1915) in 23S rRNA.</text>
</comment>
<keyword evidence="1 6" id="KW-0698">rRNA processing</keyword>
<evidence type="ECO:0000313" key="7">
    <source>
        <dbReference type="EMBL" id="PAT35211.1"/>
    </source>
</evidence>
<dbReference type="InterPro" id="IPR029028">
    <property type="entry name" value="Alpha/beta_knot_MTases"/>
</dbReference>
<dbReference type="NCBIfam" id="TIGR00246">
    <property type="entry name" value="tRNA_RlmH_YbeA"/>
    <property type="match status" value="1"/>
</dbReference>
<feature type="binding site" evidence="6">
    <location>
        <begin position="124"/>
        <end position="129"/>
    </location>
    <ligand>
        <name>S-adenosyl-L-methionine</name>
        <dbReference type="ChEBI" id="CHEBI:59789"/>
    </ligand>
</feature>
<comment type="subcellular location">
    <subcellularLocation>
        <location evidence="6">Cytoplasm</location>
    </subcellularLocation>
</comment>